<evidence type="ECO:0000256" key="6">
    <source>
        <dbReference type="ARBA" id="ARBA00029459"/>
    </source>
</evidence>
<keyword evidence="5" id="KW-1015">Disulfide bond</keyword>
<keyword evidence="4" id="KW-0722">Serine protease inhibitor</keyword>
<evidence type="ECO:0000256" key="7">
    <source>
        <dbReference type="SAM" id="SignalP"/>
    </source>
</evidence>
<feature type="domain" description="Pacifastin" evidence="8">
    <location>
        <begin position="32"/>
        <end position="69"/>
    </location>
</feature>
<evidence type="ECO:0000256" key="2">
    <source>
        <dbReference type="ARBA" id="ARBA00022525"/>
    </source>
</evidence>
<dbReference type="GO" id="GO:0004867">
    <property type="term" value="F:serine-type endopeptidase inhibitor activity"/>
    <property type="evidence" value="ECO:0007669"/>
    <property type="project" value="UniProtKB-KW"/>
</dbReference>
<feature type="chain" id="PRO_5039921365" description="Pacifastin domain-containing protein" evidence="7">
    <location>
        <begin position="20"/>
        <end position="80"/>
    </location>
</feature>
<dbReference type="Proteomes" id="UP001107558">
    <property type="component" value="Chromosome 2"/>
</dbReference>
<dbReference type="InterPro" id="IPR008037">
    <property type="entry name" value="Pacifastin_dom"/>
</dbReference>
<gene>
    <name evidence="9" type="ORF">PVAND_005251</name>
</gene>
<feature type="signal peptide" evidence="7">
    <location>
        <begin position="1"/>
        <end position="19"/>
    </location>
</feature>
<keyword evidence="3" id="KW-0646">Protease inhibitor</keyword>
<keyword evidence="10" id="KW-1185">Reference proteome</keyword>
<reference evidence="9" key="1">
    <citation type="submission" date="2021-03" db="EMBL/GenBank/DDBJ databases">
        <title>Chromosome level genome of the anhydrobiotic midge Polypedilum vanderplanki.</title>
        <authorList>
            <person name="Yoshida Y."/>
            <person name="Kikawada T."/>
            <person name="Gusev O."/>
        </authorList>
    </citation>
    <scope>NUCLEOTIDE SEQUENCE</scope>
    <source>
        <strain evidence="9">NIAS01</strain>
        <tissue evidence="9">Whole body or cell culture</tissue>
    </source>
</reference>
<evidence type="ECO:0000313" key="9">
    <source>
        <dbReference type="EMBL" id="KAG5675341.1"/>
    </source>
</evidence>
<evidence type="ECO:0000256" key="4">
    <source>
        <dbReference type="ARBA" id="ARBA00022900"/>
    </source>
</evidence>
<organism evidence="9 10">
    <name type="scientific">Polypedilum vanderplanki</name>
    <name type="common">Sleeping chironomid midge</name>
    <dbReference type="NCBI Taxonomy" id="319348"/>
    <lineage>
        <taxon>Eukaryota</taxon>
        <taxon>Metazoa</taxon>
        <taxon>Ecdysozoa</taxon>
        <taxon>Arthropoda</taxon>
        <taxon>Hexapoda</taxon>
        <taxon>Insecta</taxon>
        <taxon>Pterygota</taxon>
        <taxon>Neoptera</taxon>
        <taxon>Endopterygota</taxon>
        <taxon>Diptera</taxon>
        <taxon>Nematocera</taxon>
        <taxon>Chironomoidea</taxon>
        <taxon>Chironomidae</taxon>
        <taxon>Chironominae</taxon>
        <taxon>Polypedilum</taxon>
        <taxon>Polypedilum</taxon>
    </lineage>
</organism>
<evidence type="ECO:0000256" key="3">
    <source>
        <dbReference type="ARBA" id="ARBA00022690"/>
    </source>
</evidence>
<proteinExistence type="inferred from homology"/>
<dbReference type="AlphaFoldDB" id="A0A9J6C0H0"/>
<keyword evidence="2" id="KW-0964">Secreted</keyword>
<dbReference type="EMBL" id="JADBJN010000002">
    <property type="protein sequence ID" value="KAG5675341.1"/>
    <property type="molecule type" value="Genomic_DNA"/>
</dbReference>
<evidence type="ECO:0000256" key="5">
    <source>
        <dbReference type="ARBA" id="ARBA00023157"/>
    </source>
</evidence>
<dbReference type="Pfam" id="PF05375">
    <property type="entry name" value="Pacifastin_I"/>
    <property type="match status" value="1"/>
</dbReference>
<dbReference type="SUPFAM" id="SSF57283">
    <property type="entry name" value="PMP inhibitors"/>
    <property type="match status" value="1"/>
</dbReference>
<sequence>MKFIFALTLILLSVFVCESIHYDEKMDVYLQNCIPGESFINGCGNRCRCGSPGIAACTKRACVSAELREEFVKRLENEKN</sequence>
<protein>
    <recommendedName>
        <fullName evidence="8">Pacifastin domain-containing protein</fullName>
    </recommendedName>
</protein>
<name>A0A9J6C0H0_POLVA</name>
<dbReference type="InterPro" id="IPR036201">
    <property type="entry name" value="Pacifastin_dom_sf"/>
</dbReference>
<evidence type="ECO:0000259" key="8">
    <source>
        <dbReference type="Pfam" id="PF05375"/>
    </source>
</evidence>
<comment type="similarity">
    <text evidence="6">Belongs to the protease inhibitor I19 family.</text>
</comment>
<comment type="subcellular location">
    <subcellularLocation>
        <location evidence="1">Secreted</location>
    </subcellularLocation>
</comment>
<keyword evidence="7" id="KW-0732">Signal</keyword>
<dbReference type="GO" id="GO:0005576">
    <property type="term" value="C:extracellular region"/>
    <property type="evidence" value="ECO:0007669"/>
    <property type="project" value="UniProtKB-SubCell"/>
</dbReference>
<evidence type="ECO:0000256" key="1">
    <source>
        <dbReference type="ARBA" id="ARBA00004613"/>
    </source>
</evidence>
<comment type="caution">
    <text evidence="9">The sequence shown here is derived from an EMBL/GenBank/DDBJ whole genome shotgun (WGS) entry which is preliminary data.</text>
</comment>
<evidence type="ECO:0000313" key="10">
    <source>
        <dbReference type="Proteomes" id="UP001107558"/>
    </source>
</evidence>
<accession>A0A9J6C0H0</accession>